<keyword evidence="1" id="KW-0472">Membrane</keyword>
<evidence type="ECO:0000313" key="2">
    <source>
        <dbReference type="EMBL" id="GBM39223.1"/>
    </source>
</evidence>
<evidence type="ECO:0000256" key="1">
    <source>
        <dbReference type="SAM" id="Phobius"/>
    </source>
</evidence>
<comment type="caution">
    <text evidence="2">The sequence shown here is derived from an EMBL/GenBank/DDBJ whole genome shotgun (WGS) entry which is preliminary data.</text>
</comment>
<gene>
    <name evidence="2" type="ORF">AVEN_247988_1</name>
</gene>
<keyword evidence="1" id="KW-1133">Transmembrane helix</keyword>
<accession>A0A4Y2FCI5</accession>
<keyword evidence="3" id="KW-1185">Reference proteome</keyword>
<dbReference type="AlphaFoldDB" id="A0A4Y2FCI5"/>
<dbReference type="EMBL" id="BGPR01095632">
    <property type="protein sequence ID" value="GBM39223.1"/>
    <property type="molecule type" value="Genomic_DNA"/>
</dbReference>
<reference evidence="2 3" key="1">
    <citation type="journal article" date="2019" name="Sci. Rep.">
        <title>Orb-weaving spider Araneus ventricosus genome elucidates the spidroin gene catalogue.</title>
        <authorList>
            <person name="Kono N."/>
            <person name="Nakamura H."/>
            <person name="Ohtoshi R."/>
            <person name="Moran D.A.P."/>
            <person name="Shinohara A."/>
            <person name="Yoshida Y."/>
            <person name="Fujiwara M."/>
            <person name="Mori M."/>
            <person name="Tomita M."/>
            <person name="Arakawa K."/>
        </authorList>
    </citation>
    <scope>NUCLEOTIDE SEQUENCE [LARGE SCALE GENOMIC DNA]</scope>
</reference>
<dbReference type="Proteomes" id="UP000499080">
    <property type="component" value="Unassembled WGS sequence"/>
</dbReference>
<keyword evidence="1" id="KW-0812">Transmembrane</keyword>
<name>A0A4Y2FCI5_ARAVE</name>
<feature type="transmembrane region" description="Helical" evidence="1">
    <location>
        <begin position="107"/>
        <end position="126"/>
    </location>
</feature>
<evidence type="ECO:0000313" key="3">
    <source>
        <dbReference type="Proteomes" id="UP000499080"/>
    </source>
</evidence>
<proteinExistence type="predicted"/>
<protein>
    <submittedName>
        <fullName evidence="2">Uncharacterized protein</fullName>
    </submittedName>
</protein>
<organism evidence="2 3">
    <name type="scientific">Araneus ventricosus</name>
    <name type="common">Orbweaver spider</name>
    <name type="synonym">Epeira ventricosa</name>
    <dbReference type="NCBI Taxonomy" id="182803"/>
    <lineage>
        <taxon>Eukaryota</taxon>
        <taxon>Metazoa</taxon>
        <taxon>Ecdysozoa</taxon>
        <taxon>Arthropoda</taxon>
        <taxon>Chelicerata</taxon>
        <taxon>Arachnida</taxon>
        <taxon>Araneae</taxon>
        <taxon>Araneomorphae</taxon>
        <taxon>Entelegynae</taxon>
        <taxon>Araneoidea</taxon>
        <taxon>Araneidae</taxon>
        <taxon>Araneus</taxon>
    </lineage>
</organism>
<sequence>MSNTETLQWAALADVSLARNEILTDDEIIRTVTVQDDDDDDVTLVNPVKISHSEAVAALNTSIQWAEEQNFEAHEIMLLRRLRDRAFELKIGKAAQKKHNDFLDIDYVHSLTYIVIMYVHIMFILYRVHSIYPYNVSSYNIP</sequence>